<protein>
    <submittedName>
        <fullName evidence="1">Uncharacterized protein</fullName>
    </submittedName>
</protein>
<dbReference type="EMBL" id="VMBP01000003">
    <property type="protein sequence ID" value="TSJ62284.1"/>
    <property type="molecule type" value="Genomic_DNA"/>
</dbReference>
<accession>A0ABY3DVW3</accession>
<evidence type="ECO:0000313" key="1">
    <source>
        <dbReference type="EMBL" id="TSJ62284.1"/>
    </source>
</evidence>
<gene>
    <name evidence="1" type="ORF">FO470_12085</name>
</gene>
<keyword evidence="2" id="KW-1185">Reference proteome</keyword>
<proteinExistence type="predicted"/>
<organism evidence="1 2">
    <name type="scientific">Ancylobacter moscoviensis</name>
    <dbReference type="NCBI Taxonomy" id="2597768"/>
    <lineage>
        <taxon>Bacteria</taxon>
        <taxon>Pseudomonadati</taxon>
        <taxon>Pseudomonadota</taxon>
        <taxon>Alphaproteobacteria</taxon>
        <taxon>Hyphomicrobiales</taxon>
        <taxon>Xanthobacteraceae</taxon>
        <taxon>Ancylobacter</taxon>
    </lineage>
</organism>
<dbReference type="Proteomes" id="UP000315321">
    <property type="component" value="Unassembled WGS sequence"/>
</dbReference>
<name>A0ABY3DVW3_9HYPH</name>
<sequence>MVAARRFRRGGPAMSKERARAVDAFAAAYARKRGGRVRVRPDVWRELREAGADMSLYICDAR</sequence>
<comment type="caution">
    <text evidence="1">The sequence shown here is derived from an EMBL/GenBank/DDBJ whole genome shotgun (WGS) entry which is preliminary data.</text>
</comment>
<reference evidence="1 2" key="1">
    <citation type="submission" date="2019-07" db="EMBL/GenBank/DDBJ databases">
        <authorList>
            <person name="Grouzdev D.S."/>
        </authorList>
    </citation>
    <scope>NUCLEOTIDE SEQUENCE [LARGE SCALE GENOMIC DNA]</scope>
    <source>
        <strain evidence="1 2">3C</strain>
    </source>
</reference>
<evidence type="ECO:0000313" key="2">
    <source>
        <dbReference type="Proteomes" id="UP000315321"/>
    </source>
</evidence>